<evidence type="ECO:0000256" key="1">
    <source>
        <dbReference type="ARBA" id="ARBA00004328"/>
    </source>
</evidence>
<dbReference type="Proteomes" id="UP000430843">
    <property type="component" value="Unassembled WGS sequence"/>
</dbReference>
<protein>
    <recommendedName>
        <fullName evidence="6">Phage tail protein</fullName>
    </recommendedName>
</protein>
<evidence type="ECO:0008006" key="6">
    <source>
        <dbReference type="Google" id="ProtNLM"/>
    </source>
</evidence>
<reference evidence="4 5" key="1">
    <citation type="submission" date="2019-09" db="EMBL/GenBank/DDBJ databases">
        <title>Taxonomic organization of the family Brucellaceae based on a phylogenomic approach.</title>
        <authorList>
            <person name="Leclercq S."/>
            <person name="Cloeckaert A."/>
            <person name="Zygmunt M.S."/>
        </authorList>
    </citation>
    <scope>NUCLEOTIDE SEQUENCE [LARGE SCALE GENOMIC DNA]</scope>
    <source>
        <strain evidence="4 5">LMG 18957</strain>
    </source>
</reference>
<keyword evidence="3" id="KW-0231">Viral genome packaging</keyword>
<evidence type="ECO:0000313" key="4">
    <source>
        <dbReference type="EMBL" id="KAB2662748.1"/>
    </source>
</evidence>
<accession>A0A833CIS7</accession>
<gene>
    <name evidence="4" type="ORF">F9K91_21165</name>
</gene>
<evidence type="ECO:0000313" key="5">
    <source>
        <dbReference type="Proteomes" id="UP000430843"/>
    </source>
</evidence>
<comment type="subcellular location">
    <subcellularLocation>
        <location evidence="1">Virion</location>
    </subcellularLocation>
</comment>
<dbReference type="RefSeq" id="WP_151678650.1">
    <property type="nucleotide sequence ID" value="NZ_WBWA01000028.1"/>
</dbReference>
<name>A0A833CIS7_9HYPH</name>
<proteinExistence type="predicted"/>
<dbReference type="EMBL" id="WBWA01000028">
    <property type="protein sequence ID" value="KAB2662748.1"/>
    <property type="molecule type" value="Genomic_DNA"/>
</dbReference>
<keyword evidence="2" id="KW-1188">Viral release from host cell</keyword>
<dbReference type="InterPro" id="IPR020991">
    <property type="entry name" value="Connector_podovirus"/>
</dbReference>
<dbReference type="Pfam" id="PF12236">
    <property type="entry name" value="Head-tail_con"/>
    <property type="match status" value="1"/>
</dbReference>
<evidence type="ECO:0000256" key="2">
    <source>
        <dbReference type="ARBA" id="ARBA00022612"/>
    </source>
</evidence>
<sequence length="542" mass="60236">MEDLDDTNLGVSAEDFYESQISKRNGPVALGRRLADIISPSTFPPEQWQAGDPLPVINQSVNAYAINTLSSKMMLSALPPGLPGWKFTPEEHKLNQDVAQDPQMYSQVLYALSRREEMHRSRLEATHCRAAITLYYKLLLLTGNALVYWVDIDHPIIYNMHHYVVKRDASGVPIVVVLKETVSRMVADEDVVDAAERNRTRAESTGNPWDEEIDIYHVQKLINRDGKKEYVYWQEVEGGEIIEGTEAWADFDTPTLYAGGMIPEYGSNWFLPYCADYEGDLQAVENFSAALQDGGAAAARFLTLVDPNGATDLSDILEAENLDVVPGRQQDVHTLRSDKGGDLRVTSEEMEKASRRLGQAFLMFSSIQRSGERVTAEEWKILATEIDQAMGGLYSSVSQTSQRFFVLRFIHLHEETDPQIGKLPEGLVRIAVVTGIDSLGSSSELSRFKEFMADANELGNSPTTAKYMSISDGLRRLATYHNIKSEGLILPEEQVQARDADEQNKAMQQSLMEKATGPAVSGGAAMMQQMLDSGQLPEGITQ</sequence>
<comment type="caution">
    <text evidence="4">The sequence shown here is derived from an EMBL/GenBank/DDBJ whole genome shotgun (WGS) entry which is preliminary data.</text>
</comment>
<keyword evidence="5" id="KW-1185">Reference proteome</keyword>
<organism evidence="4 5">
    <name type="scientific">Brucella tritici</name>
    <dbReference type="NCBI Taxonomy" id="94626"/>
    <lineage>
        <taxon>Bacteria</taxon>
        <taxon>Pseudomonadati</taxon>
        <taxon>Pseudomonadota</taxon>
        <taxon>Alphaproteobacteria</taxon>
        <taxon>Hyphomicrobiales</taxon>
        <taxon>Brucellaceae</taxon>
        <taxon>Brucella/Ochrobactrum group</taxon>
        <taxon>Brucella</taxon>
    </lineage>
</organism>
<evidence type="ECO:0000256" key="3">
    <source>
        <dbReference type="ARBA" id="ARBA00023219"/>
    </source>
</evidence>
<dbReference type="AlphaFoldDB" id="A0A833CIS7"/>